<reference evidence="3" key="1">
    <citation type="submission" date="2016-11" db="UniProtKB">
        <authorList>
            <consortium name="WormBaseParasite"/>
        </authorList>
    </citation>
    <scope>IDENTIFICATION</scope>
</reference>
<organism evidence="2 3">
    <name type="scientific">Meloidogyne hapla</name>
    <name type="common">Root-knot nematode worm</name>
    <dbReference type="NCBI Taxonomy" id="6305"/>
    <lineage>
        <taxon>Eukaryota</taxon>
        <taxon>Metazoa</taxon>
        <taxon>Ecdysozoa</taxon>
        <taxon>Nematoda</taxon>
        <taxon>Chromadorea</taxon>
        <taxon>Rhabditida</taxon>
        <taxon>Tylenchina</taxon>
        <taxon>Tylenchomorpha</taxon>
        <taxon>Tylenchoidea</taxon>
        <taxon>Meloidogynidae</taxon>
        <taxon>Meloidogyninae</taxon>
        <taxon>Meloidogyne</taxon>
    </lineage>
</organism>
<dbReference type="InterPro" id="IPR043502">
    <property type="entry name" value="DNA/RNA_pol_sf"/>
</dbReference>
<dbReference type="Pfam" id="PF00078">
    <property type="entry name" value="RVT_1"/>
    <property type="match status" value="1"/>
</dbReference>
<accession>A0A1I8BHQ4</accession>
<keyword evidence="2" id="KW-1185">Reference proteome</keyword>
<protein>
    <submittedName>
        <fullName evidence="3">DUF1758 domain-containing protein</fullName>
    </submittedName>
</protein>
<name>A0A1I8BHQ4_MELHA</name>
<dbReference type="Proteomes" id="UP000095281">
    <property type="component" value="Unplaced"/>
</dbReference>
<dbReference type="PANTHER" id="PTHR47331">
    <property type="entry name" value="PHD-TYPE DOMAIN-CONTAINING PROTEIN"/>
    <property type="match status" value="1"/>
</dbReference>
<dbReference type="Pfam" id="PF03564">
    <property type="entry name" value="DUF1759"/>
    <property type="match status" value="1"/>
</dbReference>
<dbReference type="WBParaSite" id="MhA1_Contig2305.frz3.fgene1">
    <property type="protein sequence ID" value="MhA1_Contig2305.frz3.fgene1"/>
    <property type="gene ID" value="MhA1_Contig2305.frz3.fgene1"/>
</dbReference>
<proteinExistence type="predicted"/>
<dbReference type="InterPro" id="IPR000477">
    <property type="entry name" value="RT_dom"/>
</dbReference>
<dbReference type="AlphaFoldDB" id="A0A1I8BHQ4"/>
<evidence type="ECO:0000259" key="1">
    <source>
        <dbReference type="Pfam" id="PF00078"/>
    </source>
</evidence>
<dbReference type="PANTHER" id="PTHR47331:SF5">
    <property type="entry name" value="RIBONUCLEASE H"/>
    <property type="match status" value="1"/>
</dbReference>
<dbReference type="Gene3D" id="3.30.70.270">
    <property type="match status" value="1"/>
</dbReference>
<evidence type="ECO:0000313" key="2">
    <source>
        <dbReference type="Proteomes" id="UP000095281"/>
    </source>
</evidence>
<evidence type="ECO:0000313" key="3">
    <source>
        <dbReference type="WBParaSite" id="MhA1_Contig2305.frz3.fgene1"/>
    </source>
</evidence>
<sequence length="972" mass="111528">MSGPIRQSLGPAKATLIRAITEAKTLLDERPNQNEEIENWTHWTQKLKNANLKLERTLSRISTLTENWTKVIVQSSAEQAERENTLYDAVAGGEDGLLVKIEEANDLAVDLATSIEIGENAIRQKSIDSDRASSIRQATPNIHSQVRLPKNSLPEFYGDLNLWPSFWDNYRSAIHENAHLTDIDKFNYLNGCVKDNIDRIIQQLSQMGEDINQSFIKATIEEKMPRWILLGLEKAKNREYAKWEEDEDQEPFIWDTEKVLKELAKIIDLHEKVNKMPQIENKFKNEKRQKPENKFSDNARVFFNTNAQTKQNNTFRHQNKPIQIREKQKREERKPLPCIFCNAETHRSTACQKYFTGEARQKRLLLLKKCLWCFKDANHNVCPAKYKCRNCDGQHKQIVCKQFAIEKQANETVQQHSLATQTQAQNDILLMTRQITVLSGKGKVIKGIKAFIDPGSSRSFIKADLANKLAIDLNESPALTINAQGMFNHATSFDSKSVQLKLGLRKNWQKRLNFKEFRFCTAEKITGKIAMTKLTDREIQLLRKRPKHEKVQIPTENYEAEILIGMDHFWDLVTNIEHLPRGLCLVETLLGPILCGKINLPNANAINCYGSENVLTYGLFENLTDQQKLYGLEGIGITDSPNENEDESAQNLFDQTITKIGNSYCVRLPQRPNAPPLPTNKNLCLSRLNSTLRKLKSITDPPNLLEMYNKVFSEQLNEKIIEEIPQVEQDSENACHFIPHQAVYRQDKKKLRIVFDCSAHIKGHPSLNDTLYRGPVLLPKVAAVLLRWRQGEIVIACDIKSAFLTLELHPEDRNLTRFLWLRDLKKPPTQANIKIMRFRRVLFGAVSSPFLLGATIIHHLRNSPVAKKHQAIAKEVENSIYMDNILITASSEEEGRNKIKIIREIFLEANMELREFLANNENVLSELEEFAKIAPHQKFLGIHMGTIRKTQLNLPSPLRMMLNGQCERFSAS</sequence>
<dbReference type="SUPFAM" id="SSF56672">
    <property type="entry name" value="DNA/RNA polymerases"/>
    <property type="match status" value="1"/>
</dbReference>
<dbReference type="OMA" id="INEPCHY"/>
<feature type="domain" description="Reverse transcriptase" evidence="1">
    <location>
        <begin position="716"/>
        <end position="913"/>
    </location>
</feature>
<dbReference type="Gene3D" id="3.10.10.10">
    <property type="entry name" value="HIV Type 1 Reverse Transcriptase, subunit A, domain 1"/>
    <property type="match status" value="1"/>
</dbReference>
<dbReference type="InterPro" id="IPR005312">
    <property type="entry name" value="DUF1759"/>
</dbReference>
<dbReference type="InterPro" id="IPR043128">
    <property type="entry name" value="Rev_trsase/Diguanyl_cyclase"/>
</dbReference>